<sequence length="280" mass="29970">MAAMAKSSLLLVAVTCSVFFPASALHSLDVANVNSSAVAVDGAGDATKVYIVFTERQPAAVQMPESNVSAAIESFHYGLLTSVLDGGRTLHGFAARLTEQEKNRLAAMDAVLSVHEKVVYRPQTTRSWNFLSLPQYKDAAESLPFERDVIIGMVDTGVWPESESFSDHGLPPPPAKWKGVCSKNFTACNNKIIGARAYKDGVTTFLPRDEEGHGTHTASTAAGVPVRHASLGGLAAGTARGAVPAARLAIYKVCWAAGRRGARRRTSWRRSTTPSQTVWT</sequence>
<dbReference type="InterPro" id="IPR045051">
    <property type="entry name" value="SBT"/>
</dbReference>
<evidence type="ECO:0000313" key="7">
    <source>
        <dbReference type="Proteomes" id="UP000729402"/>
    </source>
</evidence>
<reference evidence="6" key="1">
    <citation type="journal article" date="2021" name="bioRxiv">
        <title>Whole Genome Assembly and Annotation of Northern Wild Rice, Zizania palustris L., Supports a Whole Genome Duplication in the Zizania Genus.</title>
        <authorList>
            <person name="Haas M."/>
            <person name="Kono T."/>
            <person name="Macchietto M."/>
            <person name="Millas R."/>
            <person name="McGilp L."/>
            <person name="Shao M."/>
            <person name="Duquette J."/>
            <person name="Hirsch C.N."/>
            <person name="Kimball J."/>
        </authorList>
    </citation>
    <scope>NUCLEOTIDE SEQUENCE</scope>
    <source>
        <tissue evidence="6">Fresh leaf tissue</tissue>
    </source>
</reference>
<feature type="chain" id="PRO_5035287642" description="Peptidase S8/S53 domain-containing protein" evidence="4">
    <location>
        <begin position="25"/>
        <end position="280"/>
    </location>
</feature>
<dbReference type="InterPro" id="IPR000209">
    <property type="entry name" value="Peptidase_S8/S53_dom"/>
</dbReference>
<dbReference type="EMBL" id="JAAALK010000079">
    <property type="protein sequence ID" value="KAG8100238.1"/>
    <property type="molecule type" value="Genomic_DNA"/>
</dbReference>
<keyword evidence="2 4" id="KW-0732">Signal</keyword>
<dbReference type="GO" id="GO:0006508">
    <property type="term" value="P:proteolysis"/>
    <property type="evidence" value="ECO:0007669"/>
    <property type="project" value="InterPro"/>
</dbReference>
<gene>
    <name evidence="6" type="ORF">GUJ93_ZPchr0013g37927</name>
</gene>
<evidence type="ECO:0000256" key="1">
    <source>
        <dbReference type="ARBA" id="ARBA00011073"/>
    </source>
</evidence>
<reference evidence="6" key="2">
    <citation type="submission" date="2021-02" db="EMBL/GenBank/DDBJ databases">
        <authorList>
            <person name="Kimball J.A."/>
            <person name="Haas M.W."/>
            <person name="Macchietto M."/>
            <person name="Kono T."/>
            <person name="Duquette J."/>
            <person name="Shao M."/>
        </authorList>
    </citation>
    <scope>NUCLEOTIDE SEQUENCE</scope>
    <source>
        <tissue evidence="6">Fresh leaf tissue</tissue>
    </source>
</reference>
<accession>A0A8J5WZC8</accession>
<evidence type="ECO:0000256" key="2">
    <source>
        <dbReference type="ARBA" id="ARBA00022729"/>
    </source>
</evidence>
<name>A0A8J5WZC8_ZIZPA</name>
<evidence type="ECO:0000313" key="6">
    <source>
        <dbReference type="EMBL" id="KAG8100238.1"/>
    </source>
</evidence>
<keyword evidence="7" id="KW-1185">Reference proteome</keyword>
<dbReference type="GO" id="GO:0008236">
    <property type="term" value="F:serine-type peptidase activity"/>
    <property type="evidence" value="ECO:0007669"/>
    <property type="project" value="InterPro"/>
</dbReference>
<dbReference type="Proteomes" id="UP000729402">
    <property type="component" value="Unassembled WGS sequence"/>
</dbReference>
<dbReference type="Pfam" id="PF00082">
    <property type="entry name" value="Peptidase_S8"/>
    <property type="match status" value="1"/>
</dbReference>
<dbReference type="PANTHER" id="PTHR10795">
    <property type="entry name" value="PROPROTEIN CONVERTASE SUBTILISIN/KEXIN"/>
    <property type="match status" value="1"/>
</dbReference>
<feature type="signal peptide" evidence="4">
    <location>
        <begin position="1"/>
        <end position="24"/>
    </location>
</feature>
<dbReference type="AlphaFoldDB" id="A0A8J5WZC8"/>
<comment type="caution">
    <text evidence="3">Lacks conserved residue(s) required for the propagation of feature annotation.</text>
</comment>
<protein>
    <recommendedName>
        <fullName evidence="5">Peptidase S8/S53 domain-containing protein</fullName>
    </recommendedName>
</protein>
<feature type="domain" description="Peptidase S8/S53" evidence="5">
    <location>
        <begin position="147"/>
        <end position="257"/>
    </location>
</feature>
<proteinExistence type="inferred from homology"/>
<dbReference type="PROSITE" id="PS51892">
    <property type="entry name" value="SUBTILASE"/>
    <property type="match status" value="1"/>
</dbReference>
<comment type="caution">
    <text evidence="6">The sequence shown here is derived from an EMBL/GenBank/DDBJ whole genome shotgun (WGS) entry which is preliminary data.</text>
</comment>
<evidence type="ECO:0000259" key="5">
    <source>
        <dbReference type="Pfam" id="PF00082"/>
    </source>
</evidence>
<dbReference type="OrthoDB" id="2014869at2759"/>
<comment type="similarity">
    <text evidence="1 3">Belongs to the peptidase S8 family.</text>
</comment>
<evidence type="ECO:0000256" key="3">
    <source>
        <dbReference type="PROSITE-ProRule" id="PRU01240"/>
    </source>
</evidence>
<organism evidence="6 7">
    <name type="scientific">Zizania palustris</name>
    <name type="common">Northern wild rice</name>
    <dbReference type="NCBI Taxonomy" id="103762"/>
    <lineage>
        <taxon>Eukaryota</taxon>
        <taxon>Viridiplantae</taxon>
        <taxon>Streptophyta</taxon>
        <taxon>Embryophyta</taxon>
        <taxon>Tracheophyta</taxon>
        <taxon>Spermatophyta</taxon>
        <taxon>Magnoliopsida</taxon>
        <taxon>Liliopsida</taxon>
        <taxon>Poales</taxon>
        <taxon>Poaceae</taxon>
        <taxon>BOP clade</taxon>
        <taxon>Oryzoideae</taxon>
        <taxon>Oryzeae</taxon>
        <taxon>Zizaniinae</taxon>
        <taxon>Zizania</taxon>
    </lineage>
</organism>
<evidence type="ECO:0000256" key="4">
    <source>
        <dbReference type="SAM" id="SignalP"/>
    </source>
</evidence>